<protein>
    <recommendedName>
        <fullName evidence="1">Flagellar assembly factor FliW</fullName>
    </recommendedName>
</protein>
<dbReference type="Pfam" id="PF02623">
    <property type="entry name" value="FliW"/>
    <property type="match status" value="1"/>
</dbReference>
<comment type="caution">
    <text evidence="3">The sequence shown here is derived from an EMBL/GenBank/DDBJ whole genome shotgun (WGS) entry which is preliminary data.</text>
</comment>
<dbReference type="Proteomes" id="UP000779508">
    <property type="component" value="Unassembled WGS sequence"/>
</dbReference>
<organism evidence="3 4">
    <name type="scientific">Alkaliphilus flagellatus</name>
    <dbReference type="NCBI Taxonomy" id="2841507"/>
    <lineage>
        <taxon>Bacteria</taxon>
        <taxon>Bacillati</taxon>
        <taxon>Bacillota</taxon>
        <taxon>Clostridia</taxon>
        <taxon>Peptostreptococcales</taxon>
        <taxon>Natronincolaceae</taxon>
        <taxon>Alkaliphilus</taxon>
    </lineage>
</organism>
<comment type="subcellular location">
    <subcellularLocation>
        <location evidence="1">Cytoplasm</location>
    </subcellularLocation>
</comment>
<keyword evidence="3" id="KW-0969">Cilium</keyword>
<evidence type="ECO:0000313" key="3">
    <source>
        <dbReference type="EMBL" id="MBU5676689.1"/>
    </source>
</evidence>
<sequence length="170" mass="19421">MIIKTKHFGEIEICEEDIINFYDGIPGFEGIEKYIIIENPSKNIPFNWLQCVDNADLAFVIINPFIFKEDYEFNLPQSAIEKLHIKSHEDISIYSIVTIPEDISKMSANLVAPIVINYVNKKGKQILLQDSGYNKKHLILDEIRNSTVRNSTVGNNSAKEQEELTTGEVF</sequence>
<dbReference type="HAMAP" id="MF_01185">
    <property type="entry name" value="FliW"/>
    <property type="match status" value="1"/>
</dbReference>
<feature type="region of interest" description="Disordered" evidence="2">
    <location>
        <begin position="150"/>
        <end position="170"/>
    </location>
</feature>
<dbReference type="PANTHER" id="PTHR39190:SF1">
    <property type="entry name" value="FLAGELLAR ASSEMBLY FACTOR FLIW"/>
    <property type="match status" value="1"/>
</dbReference>
<proteinExistence type="inferred from homology"/>
<comment type="function">
    <text evidence="1">Acts as an anti-CsrA protein, binds CsrA and prevents it from repressing translation of its target genes, one of which is flagellin. Binds to flagellin and participates in the assembly of the flagellum.</text>
</comment>
<keyword evidence="1" id="KW-1005">Bacterial flagellum biogenesis</keyword>
<keyword evidence="1" id="KW-0963">Cytoplasm</keyword>
<dbReference type="InterPro" id="IPR003775">
    <property type="entry name" value="Flagellar_assembly_factor_FliW"/>
</dbReference>
<accession>A0ABS6G2K0</accession>
<gene>
    <name evidence="1" type="primary">fliW</name>
    <name evidence="3" type="ORF">KQI88_09680</name>
</gene>
<dbReference type="EMBL" id="JAHLQK010000003">
    <property type="protein sequence ID" value="MBU5676689.1"/>
    <property type="molecule type" value="Genomic_DNA"/>
</dbReference>
<keyword evidence="1" id="KW-0810">Translation regulation</keyword>
<evidence type="ECO:0000313" key="4">
    <source>
        <dbReference type="Proteomes" id="UP000779508"/>
    </source>
</evidence>
<comment type="similarity">
    <text evidence="1">Belongs to the FliW family.</text>
</comment>
<keyword evidence="3" id="KW-0966">Cell projection</keyword>
<reference evidence="3 4" key="1">
    <citation type="submission" date="2021-06" db="EMBL/GenBank/DDBJ databases">
        <authorList>
            <person name="Sun Q."/>
            <person name="Li D."/>
        </authorList>
    </citation>
    <scope>NUCLEOTIDE SEQUENCE [LARGE SCALE GENOMIC DNA]</scope>
    <source>
        <strain evidence="3 4">MSJ-5</strain>
    </source>
</reference>
<dbReference type="NCBIfam" id="NF009793">
    <property type="entry name" value="PRK13285.1-1"/>
    <property type="match status" value="1"/>
</dbReference>
<keyword evidence="1" id="KW-0143">Chaperone</keyword>
<evidence type="ECO:0000256" key="1">
    <source>
        <dbReference type="HAMAP-Rule" id="MF_01185"/>
    </source>
</evidence>
<keyword evidence="3" id="KW-0282">Flagellum</keyword>
<dbReference type="PANTHER" id="PTHR39190">
    <property type="entry name" value="FLAGELLAR ASSEMBLY FACTOR FLIW"/>
    <property type="match status" value="1"/>
</dbReference>
<evidence type="ECO:0000256" key="2">
    <source>
        <dbReference type="SAM" id="MobiDB-lite"/>
    </source>
</evidence>
<dbReference type="RefSeq" id="WP_216416767.1">
    <property type="nucleotide sequence ID" value="NZ_JAHLQK010000003.1"/>
</dbReference>
<comment type="subunit">
    <text evidence="1">Interacts with translational regulator CsrA and flagellin(s).</text>
</comment>
<dbReference type="NCBIfam" id="NF009798">
    <property type="entry name" value="PRK13285.2-1"/>
    <property type="match status" value="1"/>
</dbReference>
<name>A0ABS6G2K0_9FIRM</name>
<keyword evidence="4" id="KW-1185">Reference proteome</keyword>